<dbReference type="InterPro" id="IPR009057">
    <property type="entry name" value="Homeodomain-like_sf"/>
</dbReference>
<organism evidence="1 2">
    <name type="scientific">Rhizophagus clarus</name>
    <dbReference type="NCBI Taxonomy" id="94130"/>
    <lineage>
        <taxon>Eukaryota</taxon>
        <taxon>Fungi</taxon>
        <taxon>Fungi incertae sedis</taxon>
        <taxon>Mucoromycota</taxon>
        <taxon>Glomeromycotina</taxon>
        <taxon>Glomeromycetes</taxon>
        <taxon>Glomerales</taxon>
        <taxon>Glomeraceae</taxon>
        <taxon>Rhizophagus</taxon>
    </lineage>
</organism>
<dbReference type="Pfam" id="PF13384">
    <property type="entry name" value="HTH_23"/>
    <property type="match status" value="1"/>
</dbReference>
<evidence type="ECO:0000313" key="2">
    <source>
        <dbReference type="Proteomes" id="UP000615446"/>
    </source>
</evidence>
<reference evidence="1" key="1">
    <citation type="submission" date="2019-10" db="EMBL/GenBank/DDBJ databases">
        <title>Conservation and host-specific expression of non-tandemly repeated heterogenous ribosome RNA gene in arbuscular mycorrhizal fungi.</title>
        <authorList>
            <person name="Maeda T."/>
            <person name="Kobayashi Y."/>
            <person name="Nakagawa T."/>
            <person name="Ezawa T."/>
            <person name="Yamaguchi K."/>
            <person name="Bino T."/>
            <person name="Nishimoto Y."/>
            <person name="Shigenobu S."/>
            <person name="Kawaguchi M."/>
        </authorList>
    </citation>
    <scope>NUCLEOTIDE SEQUENCE</scope>
    <source>
        <strain evidence="1">HR1</strain>
    </source>
</reference>
<name>A0A8H3R039_9GLOM</name>
<accession>A0A8H3R039</accession>
<protein>
    <submittedName>
        <fullName evidence="1">Uncharacterized protein</fullName>
    </submittedName>
</protein>
<dbReference type="OrthoDB" id="2429111at2759"/>
<evidence type="ECO:0000313" key="1">
    <source>
        <dbReference type="EMBL" id="GES97867.1"/>
    </source>
</evidence>
<dbReference type="SUPFAM" id="SSF46689">
    <property type="entry name" value="Homeodomain-like"/>
    <property type="match status" value="1"/>
</dbReference>
<dbReference type="EMBL" id="BLAL01000261">
    <property type="protein sequence ID" value="GES97867.1"/>
    <property type="molecule type" value="Genomic_DNA"/>
</dbReference>
<comment type="caution">
    <text evidence="1">The sequence shown here is derived from an EMBL/GenBank/DDBJ whole genome shotgun (WGS) entry which is preliminary data.</text>
</comment>
<dbReference type="InterPro" id="IPR036388">
    <property type="entry name" value="WH-like_DNA-bd_sf"/>
</dbReference>
<sequence>MPTLKLNNHLRWLIVERTLEGLPCRTIANQLQISKSSVSRIFLRFKKYDCVEDLLSLEPGRSRILKIEDTKYLEAF</sequence>
<dbReference type="Gene3D" id="1.10.10.10">
    <property type="entry name" value="Winged helix-like DNA-binding domain superfamily/Winged helix DNA-binding domain"/>
    <property type="match status" value="1"/>
</dbReference>
<dbReference type="AlphaFoldDB" id="A0A8H3R039"/>
<gene>
    <name evidence="1" type="ORF">RCL2_002443700</name>
</gene>
<dbReference type="Proteomes" id="UP000615446">
    <property type="component" value="Unassembled WGS sequence"/>
</dbReference>
<proteinExistence type="predicted"/>